<keyword evidence="2" id="KW-1133">Transmembrane helix</keyword>
<keyword evidence="2" id="KW-0472">Membrane</keyword>
<organism evidence="3 4">
    <name type="scientific">Gordonibacter faecis</name>
    <dbReference type="NCBI Taxonomy" id="3047475"/>
    <lineage>
        <taxon>Bacteria</taxon>
        <taxon>Bacillati</taxon>
        <taxon>Actinomycetota</taxon>
        <taxon>Coriobacteriia</taxon>
        <taxon>Eggerthellales</taxon>
        <taxon>Eggerthellaceae</taxon>
        <taxon>Gordonibacter</taxon>
    </lineage>
</organism>
<dbReference type="Proteomes" id="UP001232750">
    <property type="component" value="Unassembled WGS sequence"/>
</dbReference>
<name>A0ABT7DNK2_9ACTN</name>
<keyword evidence="4" id="KW-1185">Reference proteome</keyword>
<gene>
    <name evidence="3" type="ORF">QNJ86_09905</name>
</gene>
<feature type="compositionally biased region" description="Low complexity" evidence="1">
    <location>
        <begin position="38"/>
        <end position="53"/>
    </location>
</feature>
<comment type="caution">
    <text evidence="3">The sequence shown here is derived from an EMBL/GenBank/DDBJ whole genome shotgun (WGS) entry which is preliminary data.</text>
</comment>
<feature type="compositionally biased region" description="Basic and acidic residues" evidence="1">
    <location>
        <begin position="76"/>
        <end position="91"/>
    </location>
</feature>
<evidence type="ECO:0000256" key="1">
    <source>
        <dbReference type="SAM" id="MobiDB-lite"/>
    </source>
</evidence>
<evidence type="ECO:0000256" key="2">
    <source>
        <dbReference type="SAM" id="Phobius"/>
    </source>
</evidence>
<reference evidence="3 4" key="1">
    <citation type="submission" date="2023-05" db="EMBL/GenBank/DDBJ databases">
        <title>Gordonibacter KGMB12511T sp. nov., isolated from faeces of healthy Korean.</title>
        <authorList>
            <person name="Kim H.S."/>
            <person name="Kim J.-S."/>
            <person name="Suh M.K."/>
            <person name="Eom M.K."/>
            <person name="Do H.E."/>
            <person name="Lee J.-S."/>
        </authorList>
    </citation>
    <scope>NUCLEOTIDE SEQUENCE [LARGE SCALE GENOMIC DNA]</scope>
    <source>
        <strain evidence="3 4">KGMB12511</strain>
    </source>
</reference>
<accession>A0ABT7DNK2</accession>
<sequence>MADEKAFSHITVSADDEDDVVIVAGARPASRASGEVRPAAGAAAAPTPVAAAPEPEPAPTIAPAPDPAPAASPSRQPKEDVSETTLEDLKGEPMPLTQKIVIAVAALLIVSFAVYYFFLR</sequence>
<evidence type="ECO:0000313" key="4">
    <source>
        <dbReference type="Proteomes" id="UP001232750"/>
    </source>
</evidence>
<proteinExistence type="predicted"/>
<dbReference type="EMBL" id="JASJEU010000019">
    <property type="protein sequence ID" value="MDJ1651113.1"/>
    <property type="molecule type" value="Genomic_DNA"/>
</dbReference>
<feature type="transmembrane region" description="Helical" evidence="2">
    <location>
        <begin position="100"/>
        <end position="118"/>
    </location>
</feature>
<evidence type="ECO:0000313" key="3">
    <source>
        <dbReference type="EMBL" id="MDJ1651113.1"/>
    </source>
</evidence>
<protein>
    <submittedName>
        <fullName evidence="3">SURF2 Surfeit locus protein 2</fullName>
    </submittedName>
</protein>
<feature type="region of interest" description="Disordered" evidence="1">
    <location>
        <begin position="28"/>
        <end position="92"/>
    </location>
</feature>
<dbReference type="RefSeq" id="WP_283832458.1">
    <property type="nucleotide sequence ID" value="NZ_JASJEU010000019.1"/>
</dbReference>
<feature type="compositionally biased region" description="Pro residues" evidence="1">
    <location>
        <begin position="54"/>
        <end position="70"/>
    </location>
</feature>
<keyword evidence="2" id="KW-0812">Transmembrane</keyword>